<sequence length="187" mass="20842">MSDCERNYYRTLYEAIKVINSSLEPMELLGRIAEQTAKALNVKACSLRLLDRAGLNLLPGASFGLSKGYLRKGKVEVAKSRLDKFALAGDSVYVADAANDERFQYQEAAKAEGLVSVLVVPLRVEEKIIGVMRVYTGAKRDFCESEVEFLSIMANLSAIAIENARLHQALKSDYELLTAFQYQTFED</sequence>
<proteinExistence type="predicted"/>
<reference evidence="2 3" key="2">
    <citation type="submission" date="2020-05" db="EMBL/GenBank/DDBJ databases">
        <title>Draft genome sequence of Desulfovibrio sp. strainFSS-1.</title>
        <authorList>
            <person name="Shimoshige H."/>
            <person name="Kobayashi H."/>
            <person name="Maekawa T."/>
        </authorList>
    </citation>
    <scope>NUCLEOTIDE SEQUENCE [LARGE SCALE GENOMIC DNA]</scope>
    <source>
        <strain evidence="2 3">SIID29052-01</strain>
    </source>
</reference>
<gene>
    <name evidence="2" type="ORF">NNJEOMEG_00438</name>
</gene>
<protein>
    <recommendedName>
        <fullName evidence="1">GAF domain-containing protein</fullName>
    </recommendedName>
</protein>
<dbReference type="Pfam" id="PF01590">
    <property type="entry name" value="GAF"/>
    <property type="match status" value="1"/>
</dbReference>
<name>A0A6V8LIR8_9BACT</name>
<accession>A0A6V8LIR8</accession>
<dbReference type="AlphaFoldDB" id="A0A6V8LIR8"/>
<comment type="caution">
    <text evidence="2">The sequence shown here is derived from an EMBL/GenBank/DDBJ whole genome shotgun (WGS) entry which is preliminary data.</text>
</comment>
<dbReference type="EMBL" id="BLTE01000001">
    <property type="protein sequence ID" value="GFK92613.1"/>
    <property type="molecule type" value="Genomic_DNA"/>
</dbReference>
<dbReference type="SMART" id="SM00065">
    <property type="entry name" value="GAF"/>
    <property type="match status" value="1"/>
</dbReference>
<feature type="domain" description="GAF" evidence="1">
    <location>
        <begin position="24"/>
        <end position="171"/>
    </location>
</feature>
<dbReference type="RefSeq" id="WP_173080837.1">
    <property type="nucleotide sequence ID" value="NZ_BLTE01000001.1"/>
</dbReference>
<organism evidence="2 3">
    <name type="scientific">Fundidesulfovibrio magnetotacticus</name>
    <dbReference type="NCBI Taxonomy" id="2730080"/>
    <lineage>
        <taxon>Bacteria</taxon>
        <taxon>Pseudomonadati</taxon>
        <taxon>Thermodesulfobacteriota</taxon>
        <taxon>Desulfovibrionia</taxon>
        <taxon>Desulfovibrionales</taxon>
        <taxon>Desulfovibrionaceae</taxon>
        <taxon>Fundidesulfovibrio</taxon>
    </lineage>
</organism>
<keyword evidence="3" id="KW-1185">Reference proteome</keyword>
<dbReference type="Gene3D" id="3.30.450.40">
    <property type="match status" value="1"/>
</dbReference>
<evidence type="ECO:0000313" key="3">
    <source>
        <dbReference type="Proteomes" id="UP000494245"/>
    </source>
</evidence>
<dbReference type="InterPro" id="IPR029016">
    <property type="entry name" value="GAF-like_dom_sf"/>
</dbReference>
<dbReference type="InterPro" id="IPR003018">
    <property type="entry name" value="GAF"/>
</dbReference>
<reference evidence="2 3" key="1">
    <citation type="submission" date="2020-04" db="EMBL/GenBank/DDBJ databases">
        <authorList>
            <consortium name="Desulfovibrio sp. FSS-1 genome sequencing consortium"/>
            <person name="Shimoshige H."/>
            <person name="Kobayashi H."/>
            <person name="Maekawa T."/>
        </authorList>
    </citation>
    <scope>NUCLEOTIDE SEQUENCE [LARGE SCALE GENOMIC DNA]</scope>
    <source>
        <strain evidence="2 3">SIID29052-01</strain>
    </source>
</reference>
<evidence type="ECO:0000313" key="2">
    <source>
        <dbReference type="EMBL" id="GFK92613.1"/>
    </source>
</evidence>
<dbReference type="Proteomes" id="UP000494245">
    <property type="component" value="Unassembled WGS sequence"/>
</dbReference>
<evidence type="ECO:0000259" key="1">
    <source>
        <dbReference type="SMART" id="SM00065"/>
    </source>
</evidence>
<dbReference type="SUPFAM" id="SSF55781">
    <property type="entry name" value="GAF domain-like"/>
    <property type="match status" value="1"/>
</dbReference>